<reference evidence="1 2" key="1">
    <citation type="submission" date="2018-12" db="EMBL/GenBank/DDBJ databases">
        <authorList>
            <consortium name="Pathogen Informatics"/>
        </authorList>
    </citation>
    <scope>NUCLEOTIDE SEQUENCE [LARGE SCALE GENOMIC DNA]</scope>
    <source>
        <strain evidence="1 2">NCTC9419</strain>
    </source>
</reference>
<protein>
    <recommendedName>
        <fullName evidence="3">GpW</fullName>
    </recommendedName>
</protein>
<dbReference type="RefSeq" id="WP_128144669.1">
    <property type="nucleotide sequence ID" value="NZ_CP042353.1"/>
</dbReference>
<sequence length="71" mass="8133">MTKQEIRDMVVRVRGFYMDSLDGKSVSFTGVNGRTITNHDPAAMREELEYWESRLRKASCRGGGYKLANFV</sequence>
<organism evidence="1 2">
    <name type="scientific">Serratia rubidaea</name>
    <name type="common">Serratia marinorubra</name>
    <dbReference type="NCBI Taxonomy" id="61652"/>
    <lineage>
        <taxon>Bacteria</taxon>
        <taxon>Pseudomonadati</taxon>
        <taxon>Pseudomonadota</taxon>
        <taxon>Gammaproteobacteria</taxon>
        <taxon>Enterobacterales</taxon>
        <taxon>Yersiniaceae</taxon>
        <taxon>Serratia</taxon>
    </lineage>
</organism>
<dbReference type="Proteomes" id="UP000271603">
    <property type="component" value="Chromosome"/>
</dbReference>
<evidence type="ECO:0000313" key="1">
    <source>
        <dbReference type="EMBL" id="VEA73398.1"/>
    </source>
</evidence>
<proteinExistence type="predicted"/>
<name>A0A447QTR3_SERRU</name>
<evidence type="ECO:0008006" key="3">
    <source>
        <dbReference type="Google" id="ProtNLM"/>
    </source>
</evidence>
<gene>
    <name evidence="1" type="ORF">NCTC9419_05027</name>
</gene>
<accession>A0A447QTR3</accession>
<dbReference type="EMBL" id="LR134155">
    <property type="protein sequence ID" value="VEA73398.1"/>
    <property type="molecule type" value="Genomic_DNA"/>
</dbReference>
<evidence type="ECO:0000313" key="2">
    <source>
        <dbReference type="Proteomes" id="UP000271603"/>
    </source>
</evidence>
<dbReference type="STRING" id="61652.AXX16_2460"/>
<dbReference type="AlphaFoldDB" id="A0A447QTR3"/>